<dbReference type="PROSITE" id="PS50090">
    <property type="entry name" value="MYB_LIKE"/>
    <property type="match status" value="1"/>
</dbReference>
<accession>A0A1E1X0F0</accession>
<evidence type="ECO:0000256" key="2">
    <source>
        <dbReference type="ARBA" id="ARBA00016807"/>
    </source>
</evidence>
<organism evidence="5">
    <name type="scientific">Amblyomma aureolatum</name>
    <dbReference type="NCBI Taxonomy" id="187763"/>
    <lineage>
        <taxon>Eukaryota</taxon>
        <taxon>Metazoa</taxon>
        <taxon>Ecdysozoa</taxon>
        <taxon>Arthropoda</taxon>
        <taxon>Chelicerata</taxon>
        <taxon>Arachnida</taxon>
        <taxon>Acari</taxon>
        <taxon>Parasitiformes</taxon>
        <taxon>Ixodida</taxon>
        <taxon>Ixodoidea</taxon>
        <taxon>Ixodidae</taxon>
        <taxon>Amblyomminae</taxon>
        <taxon>Amblyomma</taxon>
    </lineage>
</organism>
<evidence type="ECO:0000256" key="1">
    <source>
        <dbReference type="ARBA" id="ARBA00011764"/>
    </source>
</evidence>
<sequence>SKRAKTTHWSDDEKLELLNLIRERRKAIFSKFNSTVTKRKRFEAWAEIVKILNSRHTTERNVKESKKLWQNLKQQLKVKLQQARQQDRETGEYCFSNMLTQHKWYLKCQKCVNELALR</sequence>
<evidence type="ECO:0000259" key="4">
    <source>
        <dbReference type="PROSITE" id="PS50090"/>
    </source>
</evidence>
<feature type="domain" description="Myb-like" evidence="4">
    <location>
        <begin position="1"/>
        <end position="73"/>
    </location>
</feature>
<dbReference type="InterPro" id="IPR001005">
    <property type="entry name" value="SANT/Myb"/>
</dbReference>
<comment type="function">
    <text evidence="3">Involved in transvection phenomena (= synapsis-dependent gene expression), where the synaptic pairing of chromosomes carrying genes with which zeste interacts influences the expression of these genes. Zeste binds to DNA and stimulates transcription from a nearby promoter.</text>
</comment>
<feature type="non-terminal residue" evidence="5">
    <location>
        <position position="1"/>
    </location>
</feature>
<comment type="subunit">
    <text evidence="1">Self-associates forming complexes of several hundred monomers.</text>
</comment>
<evidence type="ECO:0000256" key="3">
    <source>
        <dbReference type="ARBA" id="ARBA00025466"/>
    </source>
</evidence>
<reference evidence="5" key="1">
    <citation type="journal article" date="2017" name="Front. Cell. Infect. Microbiol.">
        <title>The Distinct Transcriptional Response of the Midgut of Amblyomma sculptum and Amblyomma aureolatum Ticks to Rickettsia rickettsii Correlates to Their Differences in Susceptibility to Infection.</title>
        <authorList>
            <person name="Martins L.A."/>
            <person name="Galletti M.F.B.M."/>
            <person name="Ribeiro J.M."/>
            <person name="Fujita A."/>
            <person name="Costa F.B."/>
            <person name="Labruna M.B."/>
            <person name="Daffre S."/>
            <person name="Fogaca A.C."/>
        </authorList>
    </citation>
    <scope>NUCLEOTIDE SEQUENCE</scope>
</reference>
<name>A0A1E1X0F0_9ACAR</name>
<dbReference type="AlphaFoldDB" id="A0A1E1X0F0"/>
<proteinExistence type="evidence at transcript level"/>
<dbReference type="EMBL" id="GFAC01006438">
    <property type="protein sequence ID" value="JAT92750.1"/>
    <property type="molecule type" value="mRNA"/>
</dbReference>
<dbReference type="Pfam" id="PF13873">
    <property type="entry name" value="Myb_DNA-bind_5"/>
    <property type="match status" value="1"/>
</dbReference>
<protein>
    <recommendedName>
        <fullName evidence="2">Regulatory protein zeste</fullName>
    </recommendedName>
</protein>
<evidence type="ECO:0000313" key="5">
    <source>
        <dbReference type="EMBL" id="JAT92750.1"/>
    </source>
</evidence>
<dbReference type="InterPro" id="IPR028002">
    <property type="entry name" value="Myb_DNA-bind_5"/>
</dbReference>